<sequence>MAEKRMISKTISVSEKVNDLPDIFDMLLFTWLIPHTDDFGRMSGSPAKVKGLVLPMMESKTREDVRVSLRHLADAGLILWYEVDGEEVIQIQKFEKHQQGLHKRTKSKYPDPPTDSGLFPEFPGTSQTFCDIPSEQKRTEQKRTEGKGTEQEQIPGGGSEQINPYRVFEQEGFGTISPVIKDQIDDLVSTYGDRWYLEAMKTAVIAGKRSLSYVNGILKRWRSSGIDEPWKEDKGNEDHTGRHEGKGVRSGRDSKQSEFAFLDQQNRTGTS</sequence>
<comment type="similarity">
    <text evidence="1">Belongs to the DnaB/DnaD family.</text>
</comment>
<gene>
    <name evidence="4" type="ORF">GNQ08_27025</name>
</gene>
<evidence type="ECO:0000256" key="2">
    <source>
        <dbReference type="SAM" id="MobiDB-lite"/>
    </source>
</evidence>
<dbReference type="NCBIfam" id="TIGR01446">
    <property type="entry name" value="DnaD_dom"/>
    <property type="match status" value="1"/>
</dbReference>
<evidence type="ECO:0000313" key="5">
    <source>
        <dbReference type="Proteomes" id="UP000442469"/>
    </source>
</evidence>
<evidence type="ECO:0000313" key="4">
    <source>
        <dbReference type="EMBL" id="MUG26018.1"/>
    </source>
</evidence>
<feature type="region of interest" description="Disordered" evidence="2">
    <location>
        <begin position="227"/>
        <end position="271"/>
    </location>
</feature>
<dbReference type="SUPFAM" id="SSF158499">
    <property type="entry name" value="DnaD domain-like"/>
    <property type="match status" value="1"/>
</dbReference>
<feature type="region of interest" description="Disordered" evidence="2">
    <location>
        <begin position="100"/>
        <end position="162"/>
    </location>
</feature>
<evidence type="ECO:0000259" key="3">
    <source>
        <dbReference type="Pfam" id="PF07261"/>
    </source>
</evidence>
<organism evidence="4 5">
    <name type="scientific">Paenibacillus macerans</name>
    <name type="common">Bacillus macerans</name>
    <dbReference type="NCBI Taxonomy" id="44252"/>
    <lineage>
        <taxon>Bacteria</taxon>
        <taxon>Bacillati</taxon>
        <taxon>Bacillota</taxon>
        <taxon>Bacilli</taxon>
        <taxon>Bacillales</taxon>
        <taxon>Paenibacillaceae</taxon>
        <taxon>Paenibacillus</taxon>
    </lineage>
</organism>
<reference evidence="4 5" key="1">
    <citation type="submission" date="2019-11" db="EMBL/GenBank/DDBJ databases">
        <title>Draft genome sequences of five Paenibacillus species of dairy origin.</title>
        <authorList>
            <person name="Olajide A.M."/>
            <person name="Chen S."/>
            <person name="Lapointe G."/>
        </authorList>
    </citation>
    <scope>NUCLEOTIDE SEQUENCE [LARGE SCALE GENOMIC DNA]</scope>
    <source>
        <strain evidence="4 5">3CT49</strain>
    </source>
</reference>
<dbReference type="InterPro" id="IPR034829">
    <property type="entry name" value="DnaD-like_sf"/>
</dbReference>
<dbReference type="InterPro" id="IPR006343">
    <property type="entry name" value="DnaB/C_C"/>
</dbReference>
<feature type="compositionally biased region" description="Basic and acidic residues" evidence="2">
    <location>
        <begin position="134"/>
        <end position="150"/>
    </location>
</feature>
<protein>
    <submittedName>
        <fullName evidence="4">DnaD domain protein</fullName>
    </submittedName>
</protein>
<evidence type="ECO:0000256" key="1">
    <source>
        <dbReference type="ARBA" id="ARBA00093462"/>
    </source>
</evidence>
<dbReference type="InterPro" id="IPR053162">
    <property type="entry name" value="DnaD"/>
</dbReference>
<dbReference type="EMBL" id="WNZZ01000034">
    <property type="protein sequence ID" value="MUG26018.1"/>
    <property type="molecule type" value="Genomic_DNA"/>
</dbReference>
<feature type="domain" description="DnaB/C C-terminal" evidence="3">
    <location>
        <begin position="165"/>
        <end position="227"/>
    </location>
</feature>
<dbReference type="AlphaFoldDB" id="A0A6N8F5E8"/>
<feature type="compositionally biased region" description="Basic and acidic residues" evidence="2">
    <location>
        <begin position="228"/>
        <end position="256"/>
    </location>
</feature>
<dbReference type="Gene3D" id="1.10.10.630">
    <property type="entry name" value="DnaD domain-like"/>
    <property type="match status" value="1"/>
</dbReference>
<dbReference type="PANTHER" id="PTHR37293:SF5">
    <property type="entry name" value="DNA REPLICATION PROTEIN"/>
    <property type="match status" value="1"/>
</dbReference>
<accession>A0A6N8F5E8</accession>
<name>A0A6N8F5E8_PAEMA</name>
<comment type="caution">
    <text evidence="4">The sequence shown here is derived from an EMBL/GenBank/DDBJ whole genome shotgun (WGS) entry which is preliminary data.</text>
</comment>
<dbReference type="PANTHER" id="PTHR37293">
    <property type="entry name" value="PHAGE REPLICATION PROTEIN-RELATED"/>
    <property type="match status" value="1"/>
</dbReference>
<proteinExistence type="inferred from homology"/>
<dbReference type="Proteomes" id="UP000442469">
    <property type="component" value="Unassembled WGS sequence"/>
</dbReference>
<dbReference type="RefSeq" id="WP_155621261.1">
    <property type="nucleotide sequence ID" value="NZ_WNZZ01000034.1"/>
</dbReference>
<dbReference type="Pfam" id="PF07261">
    <property type="entry name" value="DnaB_2"/>
    <property type="match status" value="1"/>
</dbReference>